<dbReference type="Pfam" id="PF05498">
    <property type="entry name" value="RALF"/>
    <property type="match status" value="1"/>
</dbReference>
<feature type="region of interest" description="Disordered" evidence="7">
    <location>
        <begin position="79"/>
        <end position="99"/>
    </location>
</feature>
<keyword evidence="9" id="KW-1185">Reference proteome</keyword>
<evidence type="ECO:0000256" key="7">
    <source>
        <dbReference type="SAM" id="MobiDB-lite"/>
    </source>
</evidence>
<protein>
    <submittedName>
        <fullName evidence="8">Uncharacterized protein</fullName>
    </submittedName>
</protein>
<sequence>MHWKLKKKEFNIEIMGLSITKKWLICLTLVSMILVMYVHGEVDIDKFLDPCHGPSPPVGCRENPKAPPQEAHRWQRGCSPITRCRGKGPPGLGTPGKSA</sequence>
<name>A0ABY9C3U4_VITVI</name>
<comment type="subcellular location">
    <subcellularLocation>
        <location evidence="1">Secreted</location>
    </subcellularLocation>
</comment>
<keyword evidence="5" id="KW-0732">Signal</keyword>
<accession>A0ABY9C3U4</accession>
<dbReference type="EMBL" id="CP126653">
    <property type="protein sequence ID" value="WJZ89689.1"/>
    <property type="molecule type" value="Genomic_DNA"/>
</dbReference>
<dbReference type="Proteomes" id="UP001227230">
    <property type="component" value="Chromosome 6"/>
</dbReference>
<keyword evidence="4" id="KW-0372">Hormone</keyword>
<evidence type="ECO:0000313" key="8">
    <source>
        <dbReference type="EMBL" id="WJZ89689.1"/>
    </source>
</evidence>
<evidence type="ECO:0000256" key="3">
    <source>
        <dbReference type="ARBA" id="ARBA00022525"/>
    </source>
</evidence>
<gene>
    <name evidence="8" type="ORF">VitviT2T_008889</name>
</gene>
<comment type="similarity">
    <text evidence="2">Belongs to the plant rapid alkalinization factor (RALF) family.</text>
</comment>
<keyword evidence="3" id="KW-0964">Secreted</keyword>
<evidence type="ECO:0000256" key="5">
    <source>
        <dbReference type="ARBA" id="ARBA00022729"/>
    </source>
</evidence>
<dbReference type="InterPro" id="IPR008801">
    <property type="entry name" value="RALF"/>
</dbReference>
<evidence type="ECO:0000256" key="4">
    <source>
        <dbReference type="ARBA" id="ARBA00022702"/>
    </source>
</evidence>
<evidence type="ECO:0000256" key="6">
    <source>
        <dbReference type="ARBA" id="ARBA00023157"/>
    </source>
</evidence>
<evidence type="ECO:0000313" key="9">
    <source>
        <dbReference type="Proteomes" id="UP001227230"/>
    </source>
</evidence>
<reference evidence="8 9" key="1">
    <citation type="journal article" date="2023" name="Hortic Res">
        <title>The complete reference genome for grapevine (Vitis vinifera L.) genetics and breeding.</title>
        <authorList>
            <person name="Shi X."/>
            <person name="Cao S."/>
            <person name="Wang X."/>
            <person name="Huang S."/>
            <person name="Wang Y."/>
            <person name="Liu Z."/>
            <person name="Liu W."/>
            <person name="Leng X."/>
            <person name="Peng Y."/>
            <person name="Wang N."/>
            <person name="Wang Y."/>
            <person name="Ma Z."/>
            <person name="Xu X."/>
            <person name="Zhang F."/>
            <person name="Xue H."/>
            <person name="Zhong H."/>
            <person name="Wang Y."/>
            <person name="Zhang K."/>
            <person name="Velt A."/>
            <person name="Avia K."/>
            <person name="Holtgrawe D."/>
            <person name="Grimplet J."/>
            <person name="Matus J.T."/>
            <person name="Ware D."/>
            <person name="Wu X."/>
            <person name="Wang H."/>
            <person name="Liu C."/>
            <person name="Fang Y."/>
            <person name="Rustenholz C."/>
            <person name="Cheng Z."/>
            <person name="Xiao H."/>
            <person name="Zhou Y."/>
        </authorList>
    </citation>
    <scope>NUCLEOTIDE SEQUENCE [LARGE SCALE GENOMIC DNA]</scope>
    <source>
        <strain evidence="9">cv. Pinot noir / PN40024</strain>
        <tissue evidence="8">Leaf</tissue>
    </source>
</reference>
<keyword evidence="6" id="KW-1015">Disulfide bond</keyword>
<feature type="compositionally biased region" description="Gly residues" evidence="7">
    <location>
        <begin position="88"/>
        <end position="99"/>
    </location>
</feature>
<evidence type="ECO:0000256" key="2">
    <source>
        <dbReference type="ARBA" id="ARBA00009178"/>
    </source>
</evidence>
<organism evidence="8 9">
    <name type="scientific">Vitis vinifera</name>
    <name type="common">Grape</name>
    <dbReference type="NCBI Taxonomy" id="29760"/>
    <lineage>
        <taxon>Eukaryota</taxon>
        <taxon>Viridiplantae</taxon>
        <taxon>Streptophyta</taxon>
        <taxon>Embryophyta</taxon>
        <taxon>Tracheophyta</taxon>
        <taxon>Spermatophyta</taxon>
        <taxon>Magnoliopsida</taxon>
        <taxon>eudicotyledons</taxon>
        <taxon>Gunneridae</taxon>
        <taxon>Pentapetalae</taxon>
        <taxon>rosids</taxon>
        <taxon>Vitales</taxon>
        <taxon>Vitaceae</taxon>
        <taxon>Viteae</taxon>
        <taxon>Vitis</taxon>
    </lineage>
</organism>
<evidence type="ECO:0000256" key="1">
    <source>
        <dbReference type="ARBA" id="ARBA00004613"/>
    </source>
</evidence>
<proteinExistence type="inferred from homology"/>